<evidence type="ECO:0000256" key="1">
    <source>
        <dbReference type="SAM" id="SignalP"/>
    </source>
</evidence>
<proteinExistence type="predicted"/>
<feature type="signal peptide" evidence="1">
    <location>
        <begin position="1"/>
        <end position="22"/>
    </location>
</feature>
<keyword evidence="1" id="KW-0732">Signal</keyword>
<organism evidence="2 3">
    <name type="scientific">Pyxidicoccus fallax</name>
    <dbReference type="NCBI Taxonomy" id="394095"/>
    <lineage>
        <taxon>Bacteria</taxon>
        <taxon>Pseudomonadati</taxon>
        <taxon>Myxococcota</taxon>
        <taxon>Myxococcia</taxon>
        <taxon>Myxococcales</taxon>
        <taxon>Cystobacterineae</taxon>
        <taxon>Myxococcaceae</taxon>
        <taxon>Pyxidicoccus</taxon>
    </lineage>
</organism>
<sequence>MNVRAALLTVFLASAAGQSAWAHENHTHQPARPEIGEEQAKTRAREEVERLVSIQKLDASWKESGALKGVEKKKVGKKWEWLATFENATVADPSKKVLYVFLKPSGEYVAANFTGK</sequence>
<reference evidence="2 3" key="1">
    <citation type="submission" date="2020-04" db="EMBL/GenBank/DDBJ databases">
        <title>Draft genome of Pyxidicoccus fallax type strain.</title>
        <authorList>
            <person name="Whitworth D.E."/>
        </authorList>
    </citation>
    <scope>NUCLEOTIDE SEQUENCE [LARGE SCALE GENOMIC DNA]</scope>
    <source>
        <strain evidence="2 3">DSM 14698</strain>
    </source>
</reference>
<evidence type="ECO:0000313" key="3">
    <source>
        <dbReference type="Proteomes" id="UP000518300"/>
    </source>
</evidence>
<comment type="caution">
    <text evidence="2">The sequence shown here is derived from an EMBL/GenBank/DDBJ whole genome shotgun (WGS) entry which is preliminary data.</text>
</comment>
<feature type="chain" id="PRO_5032708939" description="Lipoprotein" evidence="1">
    <location>
        <begin position="23"/>
        <end position="116"/>
    </location>
</feature>
<dbReference type="Proteomes" id="UP000518300">
    <property type="component" value="Unassembled WGS sequence"/>
</dbReference>
<dbReference type="Pfam" id="PF20098">
    <property type="entry name" value="DUF6488"/>
    <property type="match status" value="1"/>
</dbReference>
<dbReference type="AlphaFoldDB" id="A0A848LZ32"/>
<accession>A0A848LZ32</accession>
<dbReference type="RefSeq" id="WP_169351983.1">
    <property type="nucleotide sequence ID" value="NZ_JABBJJ010000485.1"/>
</dbReference>
<dbReference type="EMBL" id="JABBJJ010000485">
    <property type="protein sequence ID" value="NMO22860.1"/>
    <property type="molecule type" value="Genomic_DNA"/>
</dbReference>
<name>A0A848LZ32_9BACT</name>
<evidence type="ECO:0008006" key="4">
    <source>
        <dbReference type="Google" id="ProtNLM"/>
    </source>
</evidence>
<keyword evidence="3" id="KW-1185">Reference proteome</keyword>
<dbReference type="InterPro" id="IPR045503">
    <property type="entry name" value="DUF6488"/>
</dbReference>
<protein>
    <recommendedName>
        <fullName evidence="4">Lipoprotein</fullName>
    </recommendedName>
</protein>
<gene>
    <name evidence="2" type="ORF">HG543_49585</name>
</gene>
<evidence type="ECO:0000313" key="2">
    <source>
        <dbReference type="EMBL" id="NMO22860.1"/>
    </source>
</evidence>